<sequence>MANFSKPAGLLTVLFTLFALIQFTAAFQHGSSHHQHLARDDAEILARIDKLSQEVQKRQSQAYIVITGVCSTGWNNEAKCNPGSQAAPRLEVREMARNSDQFNLFLLGMERFQAKDKNDPLSYYKVASVHGRPFVTYNNFPTPLLNQAGFCPHAATIFAPWHRPFVALFEQALYLCVLEVIAEFPSNQQQHLREVASTLRLPYWDWASTRNDRSVASMLTDQFVGVTKAQGPVRIVNPLYKYNMGTYPTELGPGPWNSFPETLRRPLGNPTRSNNNEMVARFESARTSMANRVFDLFASKASWGDVTSAGIGVRTQSSGGGVDSFESLHDLVHNIAGGESGGTMYYLDRSAFDPMFWLHHCNIDRLVDMYHYVSPNTWMSPGNIRFPMAQWNQGEPKNQYTPLKPWTKDTRGTYFTAMDLKDTRVFNYYYPETSDRSAQQVIQAVNRLYGSNGRSLSKRDGAAAFGPTGQYLGRDIVEGDYHTVLSIIADKYAMTGSYTIHCFVGKPESNSTAPYPLANSTSPRPVGSSTASATSPLSTGTAPYSNNTDADYDPSTDFTQWSSYVGSFGVLGASMKGGANSSQPVMIEGSLPLTTCLQGKEAKGELESLRPEHVGPYLKENLYYKVVGLDGEIDPDTIPNFHVSVRSNPAKPAASPDELPDLSAPAETLHEATAHLPAGKPFTYIPSAIDIPLPDTSEYMQPSSDGTHPKSPSNGVFPYPSMPWEENGYCVSEQTIEYVDPQGNFLYSSM</sequence>
<dbReference type="InterPro" id="IPR008922">
    <property type="entry name" value="Di-copper_centre_dom_sf"/>
</dbReference>
<evidence type="ECO:0000256" key="9">
    <source>
        <dbReference type="ARBA" id="ARBA00048233"/>
    </source>
</evidence>
<dbReference type="InterPro" id="IPR002227">
    <property type="entry name" value="Tyrosinase_Cu-bd"/>
</dbReference>
<evidence type="ECO:0000256" key="5">
    <source>
        <dbReference type="ARBA" id="ARBA00023002"/>
    </source>
</evidence>
<evidence type="ECO:0000256" key="8">
    <source>
        <dbReference type="ARBA" id="ARBA00023101"/>
    </source>
</evidence>
<feature type="compositionally biased region" description="Low complexity" evidence="11">
    <location>
        <begin position="527"/>
        <end position="543"/>
    </location>
</feature>
<dbReference type="GO" id="GO:0042438">
    <property type="term" value="P:melanin biosynthetic process"/>
    <property type="evidence" value="ECO:0007669"/>
    <property type="project" value="UniProtKB-KW"/>
</dbReference>
<protein>
    <recommendedName>
        <fullName evidence="3">tyrosinase</fullName>
        <ecNumber evidence="3">1.14.18.1</ecNumber>
    </recommendedName>
</protein>
<keyword evidence="6" id="KW-0186">Copper</keyword>
<keyword evidence="8" id="KW-0470">Melanin biosynthesis</keyword>
<comment type="similarity">
    <text evidence="2">Belongs to the tyrosinase family.</text>
</comment>
<evidence type="ECO:0000259" key="13">
    <source>
        <dbReference type="PROSITE" id="PS00498"/>
    </source>
</evidence>
<dbReference type="SUPFAM" id="SSF48056">
    <property type="entry name" value="Di-copper centre-containing domain"/>
    <property type="match status" value="1"/>
</dbReference>
<evidence type="ECO:0000256" key="12">
    <source>
        <dbReference type="SAM" id="SignalP"/>
    </source>
</evidence>
<dbReference type="PANTHER" id="PTHR11474:SF76">
    <property type="entry name" value="SHKT DOMAIN-CONTAINING PROTEIN"/>
    <property type="match status" value="1"/>
</dbReference>
<evidence type="ECO:0000313" key="16">
    <source>
        <dbReference type="Proteomes" id="UP000245464"/>
    </source>
</evidence>
<proteinExistence type="inferred from homology"/>
<dbReference type="Proteomes" id="UP000245464">
    <property type="component" value="Chromosome 2"/>
</dbReference>
<keyword evidence="4" id="KW-0479">Metal-binding</keyword>
<comment type="caution">
    <text evidence="14">The sequence shown here is derived from an EMBL/GenBank/DDBJ whole genome shotgun (WGS) entry which is preliminary data.</text>
</comment>
<dbReference type="GO" id="GO:0004503">
    <property type="term" value="F:tyrosinase activity"/>
    <property type="evidence" value="ECO:0007669"/>
    <property type="project" value="UniProtKB-EC"/>
</dbReference>
<keyword evidence="12" id="KW-0732">Signal</keyword>
<comment type="catalytic activity">
    <reaction evidence="10">
        <text>L-tyrosine + O2 = L-dopaquinone + H2O</text>
        <dbReference type="Rhea" id="RHEA:18117"/>
        <dbReference type="ChEBI" id="CHEBI:15377"/>
        <dbReference type="ChEBI" id="CHEBI:15379"/>
        <dbReference type="ChEBI" id="CHEBI:57924"/>
        <dbReference type="ChEBI" id="CHEBI:58315"/>
        <dbReference type="EC" id="1.14.18.1"/>
    </reaction>
</comment>
<feature type="compositionally biased region" description="Polar residues" evidence="11">
    <location>
        <begin position="514"/>
        <end position="523"/>
    </location>
</feature>
<evidence type="ECO:0000256" key="3">
    <source>
        <dbReference type="ARBA" id="ARBA00011906"/>
    </source>
</evidence>
<dbReference type="PRINTS" id="PR00092">
    <property type="entry name" value="TYROSINASE"/>
</dbReference>
<evidence type="ECO:0000256" key="1">
    <source>
        <dbReference type="ARBA" id="ARBA00001973"/>
    </source>
</evidence>
<dbReference type="PANTHER" id="PTHR11474">
    <property type="entry name" value="TYROSINASE FAMILY MEMBER"/>
    <property type="match status" value="1"/>
</dbReference>
<dbReference type="Gene3D" id="1.10.1280.10">
    <property type="entry name" value="Di-copper center containing domain from catechol oxidase"/>
    <property type="match status" value="1"/>
</dbReference>
<organism evidence="14 16">
    <name type="scientific">Pyrenophora tritici-repentis</name>
    <dbReference type="NCBI Taxonomy" id="45151"/>
    <lineage>
        <taxon>Eukaryota</taxon>
        <taxon>Fungi</taxon>
        <taxon>Dikarya</taxon>
        <taxon>Ascomycota</taxon>
        <taxon>Pezizomycotina</taxon>
        <taxon>Dothideomycetes</taxon>
        <taxon>Pleosporomycetidae</taxon>
        <taxon>Pleosporales</taxon>
        <taxon>Pleosporineae</taxon>
        <taxon>Pleosporaceae</taxon>
        <taxon>Pyrenophora</taxon>
    </lineage>
</organism>
<evidence type="ECO:0000313" key="15">
    <source>
        <dbReference type="EMBL" id="KAI1514886.1"/>
    </source>
</evidence>
<dbReference type="OrthoDB" id="6132182at2759"/>
<dbReference type="Pfam" id="PF18132">
    <property type="entry name" value="Tyrosinase_C"/>
    <property type="match status" value="1"/>
</dbReference>
<evidence type="ECO:0000256" key="6">
    <source>
        <dbReference type="ARBA" id="ARBA00023008"/>
    </source>
</evidence>
<comment type="cofactor">
    <cofactor evidence="1">
        <name>Cu(2+)</name>
        <dbReference type="ChEBI" id="CHEBI:29036"/>
    </cofactor>
</comment>
<reference evidence="15" key="3">
    <citation type="journal article" date="2022" name="bioRxiv">
        <title>A global pangenome for the wheat fungal pathogen Pyrenophora tritici-repentis and prediction of effector protein structural homology.</title>
        <authorList>
            <person name="Moolhuijzen P."/>
            <person name="See P.T."/>
            <person name="Shi G."/>
            <person name="Powell H.R."/>
            <person name="Cockram J."/>
            <person name="Jorgensen L.N."/>
            <person name="Benslimane H."/>
            <person name="Strelkov S.E."/>
            <person name="Turner J."/>
            <person name="Liu Z."/>
            <person name="Moffat C.S."/>
        </authorList>
    </citation>
    <scope>NUCLEOTIDE SEQUENCE</scope>
    <source>
        <strain evidence="15">86-124</strain>
    </source>
</reference>
<evidence type="ECO:0000313" key="14">
    <source>
        <dbReference type="EMBL" id="KAF7575373.1"/>
    </source>
</evidence>
<feature type="chain" id="PRO_5042700853" description="tyrosinase" evidence="12">
    <location>
        <begin position="27"/>
        <end position="750"/>
    </location>
</feature>
<name>A0A2W1DIA7_9PLEO</name>
<feature type="region of interest" description="Disordered" evidence="11">
    <location>
        <begin position="514"/>
        <end position="551"/>
    </location>
</feature>
<gene>
    <name evidence="15" type="ORF">Ptr86124_006209</name>
    <name evidence="14" type="ORF">PtrM4_069970</name>
</gene>
<reference evidence="14 16" key="1">
    <citation type="journal article" date="2018" name="BMC Genomics">
        <title>Comparative genomics of the wheat fungal pathogen Pyrenophora tritici-repentis reveals chromosomal variations and genome plasticity.</title>
        <authorList>
            <person name="Moolhuijzen P."/>
            <person name="See P.T."/>
            <person name="Hane J.K."/>
            <person name="Shi G."/>
            <person name="Liu Z."/>
            <person name="Oliver R.P."/>
            <person name="Moffat C.S."/>
        </authorList>
    </citation>
    <scope>NUCLEOTIDE SEQUENCE [LARGE SCALE GENOMIC DNA]</scope>
    <source>
        <strain evidence="14">M4</strain>
    </source>
</reference>
<accession>A0A2W1DIA7</accession>
<evidence type="ECO:0000256" key="7">
    <source>
        <dbReference type="ARBA" id="ARBA00023033"/>
    </source>
</evidence>
<dbReference type="OMA" id="MAQWNQG"/>
<reference evidence="15" key="2">
    <citation type="submission" date="2021-05" db="EMBL/GenBank/DDBJ databases">
        <authorList>
            <person name="Moolhuijzen P.M."/>
            <person name="Moffat C.S."/>
        </authorList>
    </citation>
    <scope>NUCLEOTIDE SEQUENCE</scope>
    <source>
        <strain evidence="15">86-124</strain>
    </source>
</reference>
<dbReference type="Gene3D" id="2.60.310.20">
    <property type="match status" value="1"/>
</dbReference>
<dbReference type="EMBL" id="NQIK02000002">
    <property type="protein sequence ID" value="KAF7575373.1"/>
    <property type="molecule type" value="Genomic_DNA"/>
</dbReference>
<dbReference type="GO" id="GO:0046872">
    <property type="term" value="F:metal ion binding"/>
    <property type="evidence" value="ECO:0007669"/>
    <property type="project" value="UniProtKB-KW"/>
</dbReference>
<feature type="signal peptide" evidence="12">
    <location>
        <begin position="1"/>
        <end position="26"/>
    </location>
</feature>
<keyword evidence="5" id="KW-0560">Oxidoreductase</keyword>
<dbReference type="InterPro" id="IPR050316">
    <property type="entry name" value="Tyrosinase/Hemocyanin"/>
</dbReference>
<keyword evidence="7" id="KW-0503">Monooxygenase</keyword>
<feature type="compositionally biased region" description="Polar residues" evidence="11">
    <location>
        <begin position="698"/>
        <end position="714"/>
    </location>
</feature>
<comment type="catalytic activity">
    <reaction evidence="9">
        <text>2 L-dopa + O2 = 2 L-dopaquinone + 2 H2O</text>
        <dbReference type="Rhea" id="RHEA:34287"/>
        <dbReference type="ChEBI" id="CHEBI:15377"/>
        <dbReference type="ChEBI" id="CHEBI:15379"/>
        <dbReference type="ChEBI" id="CHEBI:57504"/>
        <dbReference type="ChEBI" id="CHEBI:57924"/>
        <dbReference type="EC" id="1.14.18.1"/>
    </reaction>
</comment>
<dbReference type="InterPro" id="IPR041640">
    <property type="entry name" value="Tyrosinase_C"/>
</dbReference>
<feature type="domain" description="Tyrosinase copper-binding" evidence="13">
    <location>
        <begin position="353"/>
        <end position="364"/>
    </location>
</feature>
<dbReference type="EC" id="1.14.18.1" evidence="3"/>
<evidence type="ECO:0000313" key="17">
    <source>
        <dbReference type="Proteomes" id="UP000249757"/>
    </source>
</evidence>
<feature type="region of interest" description="Disordered" evidence="11">
    <location>
        <begin position="696"/>
        <end position="716"/>
    </location>
</feature>
<dbReference type="Proteomes" id="UP000249757">
    <property type="component" value="Unassembled WGS sequence"/>
</dbReference>
<evidence type="ECO:0000256" key="4">
    <source>
        <dbReference type="ARBA" id="ARBA00022723"/>
    </source>
</evidence>
<keyword evidence="17" id="KW-1185">Reference proteome</keyword>
<dbReference type="EMBL" id="NRDI02000007">
    <property type="protein sequence ID" value="KAI1514886.1"/>
    <property type="molecule type" value="Genomic_DNA"/>
</dbReference>
<dbReference type="Pfam" id="PF00264">
    <property type="entry name" value="Tyrosinase"/>
    <property type="match status" value="1"/>
</dbReference>
<reference evidence="17" key="4">
    <citation type="journal article" date="2022" name="Microb. Genom.">
        <title>A global pangenome for the wheat fungal pathogen Pyrenophora tritici-repentis and prediction of effector protein structural homology.</title>
        <authorList>
            <person name="Moolhuijzen P.M."/>
            <person name="See P.T."/>
            <person name="Shi G."/>
            <person name="Powell H.R."/>
            <person name="Cockram J."/>
            <person name="Jorgensen L.N."/>
            <person name="Benslimane H."/>
            <person name="Strelkov S.E."/>
            <person name="Turner J."/>
            <person name="Liu Z."/>
            <person name="Moffat C.S."/>
        </authorList>
    </citation>
    <scope>NUCLEOTIDE SEQUENCE [LARGE SCALE GENOMIC DNA]</scope>
</reference>
<evidence type="ECO:0000256" key="2">
    <source>
        <dbReference type="ARBA" id="ARBA00009928"/>
    </source>
</evidence>
<evidence type="ECO:0000256" key="10">
    <source>
        <dbReference type="ARBA" id="ARBA00048881"/>
    </source>
</evidence>
<dbReference type="AlphaFoldDB" id="A0A2W1DIA7"/>
<evidence type="ECO:0000256" key="11">
    <source>
        <dbReference type="SAM" id="MobiDB-lite"/>
    </source>
</evidence>
<dbReference type="PROSITE" id="PS00498">
    <property type="entry name" value="TYROSINASE_2"/>
    <property type="match status" value="1"/>
</dbReference>